<evidence type="ECO:0000313" key="2">
    <source>
        <dbReference type="Proteomes" id="UP001385951"/>
    </source>
</evidence>
<reference evidence="1 2" key="1">
    <citation type="submission" date="2022-09" db="EMBL/GenBank/DDBJ databases">
        <authorList>
            <person name="Palmer J.M."/>
        </authorList>
    </citation>
    <scope>NUCLEOTIDE SEQUENCE [LARGE SCALE GENOMIC DNA]</scope>
    <source>
        <strain evidence="1 2">DSM 7382</strain>
    </source>
</reference>
<organism evidence="1 2">
    <name type="scientific">Cerrena zonata</name>
    <dbReference type="NCBI Taxonomy" id="2478898"/>
    <lineage>
        <taxon>Eukaryota</taxon>
        <taxon>Fungi</taxon>
        <taxon>Dikarya</taxon>
        <taxon>Basidiomycota</taxon>
        <taxon>Agaricomycotina</taxon>
        <taxon>Agaricomycetes</taxon>
        <taxon>Polyporales</taxon>
        <taxon>Cerrenaceae</taxon>
        <taxon>Cerrena</taxon>
    </lineage>
</organism>
<accession>A0AAW0GNP0</accession>
<dbReference type="EMBL" id="JASBNA010000004">
    <property type="protein sequence ID" value="KAK7692705.1"/>
    <property type="molecule type" value="Genomic_DNA"/>
</dbReference>
<protein>
    <submittedName>
        <fullName evidence="1">Uncharacterized protein</fullName>
    </submittedName>
</protein>
<evidence type="ECO:0000313" key="1">
    <source>
        <dbReference type="EMBL" id="KAK7692705.1"/>
    </source>
</evidence>
<comment type="caution">
    <text evidence="1">The sequence shown here is derived from an EMBL/GenBank/DDBJ whole genome shotgun (WGS) entry which is preliminary data.</text>
</comment>
<dbReference type="Proteomes" id="UP001385951">
    <property type="component" value="Unassembled WGS sequence"/>
</dbReference>
<gene>
    <name evidence="1" type="ORF">QCA50_004338</name>
</gene>
<dbReference type="AlphaFoldDB" id="A0AAW0GNP0"/>
<sequence length="182" mass="20770">MVFDDGRIDINRVFFVDKVFAHVQDSKSFKTLTPIGEISLSMSDVEFIQEVIGKLDQSRQEDPKFLVNISTRKILKIKLPRSVPEGTMNFITNEATITTFFLGVDQVPNVGLYQATIQLIPQQDKFTWKGCQMLIREDMYEGSDEEVDSEKASTKVIRKTKSNILIKLTHQDRQASNLGDHN</sequence>
<proteinExistence type="predicted"/>
<name>A0AAW0GNP0_9APHY</name>
<keyword evidence="2" id="KW-1185">Reference proteome</keyword>